<name>A0A0C3DX99_9AGAM</name>
<dbReference type="HOGENOM" id="CLU_187870_0_0_1"/>
<protein>
    <recommendedName>
        <fullName evidence="4">Granulins domain-containing protein</fullName>
    </recommendedName>
</protein>
<dbReference type="AlphaFoldDB" id="A0A0C3DX99"/>
<dbReference type="InParanoid" id="A0A0C3DX99"/>
<dbReference type="EMBL" id="KN822058">
    <property type="protein sequence ID" value="KIM60799.1"/>
    <property type="molecule type" value="Genomic_DNA"/>
</dbReference>
<feature type="chain" id="PRO_5002163828" description="Granulins domain-containing protein" evidence="1">
    <location>
        <begin position="22"/>
        <end position="91"/>
    </location>
</feature>
<dbReference type="OrthoDB" id="2957314at2759"/>
<feature type="signal peptide" evidence="1">
    <location>
        <begin position="1"/>
        <end position="21"/>
    </location>
</feature>
<sequence>MVRFLGVATLLFISHIALVVAVPYLGNADDVTDIVARMSCSDGAPKCKDNTCCTPGSFCCNSPYTGCCPNGYTCTNAGHKPGCSPNSDGNH</sequence>
<keyword evidence="1" id="KW-0732">Signal</keyword>
<reference evidence="3" key="2">
    <citation type="submission" date="2015-01" db="EMBL/GenBank/DDBJ databases">
        <title>Evolutionary Origins and Diversification of the Mycorrhizal Mutualists.</title>
        <authorList>
            <consortium name="DOE Joint Genome Institute"/>
            <consortium name="Mycorrhizal Genomics Consortium"/>
            <person name="Kohler A."/>
            <person name="Kuo A."/>
            <person name="Nagy L.G."/>
            <person name="Floudas D."/>
            <person name="Copeland A."/>
            <person name="Barry K.W."/>
            <person name="Cichocki N."/>
            <person name="Veneault-Fourrey C."/>
            <person name="LaButti K."/>
            <person name="Lindquist E.A."/>
            <person name="Lipzen A."/>
            <person name="Lundell T."/>
            <person name="Morin E."/>
            <person name="Murat C."/>
            <person name="Riley R."/>
            <person name="Ohm R."/>
            <person name="Sun H."/>
            <person name="Tunlid A."/>
            <person name="Henrissat B."/>
            <person name="Grigoriev I.V."/>
            <person name="Hibbett D.S."/>
            <person name="Martin F."/>
        </authorList>
    </citation>
    <scope>NUCLEOTIDE SEQUENCE [LARGE SCALE GENOMIC DNA]</scope>
    <source>
        <strain evidence="3">Foug A</strain>
    </source>
</reference>
<accession>A0A0C3DX99</accession>
<keyword evidence="3" id="KW-1185">Reference proteome</keyword>
<evidence type="ECO:0008006" key="4">
    <source>
        <dbReference type="Google" id="ProtNLM"/>
    </source>
</evidence>
<organism evidence="2 3">
    <name type="scientific">Scleroderma citrinum Foug A</name>
    <dbReference type="NCBI Taxonomy" id="1036808"/>
    <lineage>
        <taxon>Eukaryota</taxon>
        <taxon>Fungi</taxon>
        <taxon>Dikarya</taxon>
        <taxon>Basidiomycota</taxon>
        <taxon>Agaricomycotina</taxon>
        <taxon>Agaricomycetes</taxon>
        <taxon>Agaricomycetidae</taxon>
        <taxon>Boletales</taxon>
        <taxon>Sclerodermatineae</taxon>
        <taxon>Sclerodermataceae</taxon>
        <taxon>Scleroderma</taxon>
    </lineage>
</organism>
<proteinExistence type="predicted"/>
<evidence type="ECO:0000313" key="3">
    <source>
        <dbReference type="Proteomes" id="UP000053989"/>
    </source>
</evidence>
<gene>
    <name evidence="2" type="ORF">SCLCIDRAFT_1216512</name>
</gene>
<evidence type="ECO:0000256" key="1">
    <source>
        <dbReference type="SAM" id="SignalP"/>
    </source>
</evidence>
<reference evidence="2 3" key="1">
    <citation type="submission" date="2014-04" db="EMBL/GenBank/DDBJ databases">
        <authorList>
            <consortium name="DOE Joint Genome Institute"/>
            <person name="Kuo A."/>
            <person name="Kohler A."/>
            <person name="Nagy L.G."/>
            <person name="Floudas D."/>
            <person name="Copeland A."/>
            <person name="Barry K.W."/>
            <person name="Cichocki N."/>
            <person name="Veneault-Fourrey C."/>
            <person name="LaButti K."/>
            <person name="Lindquist E.A."/>
            <person name="Lipzen A."/>
            <person name="Lundell T."/>
            <person name="Morin E."/>
            <person name="Murat C."/>
            <person name="Sun H."/>
            <person name="Tunlid A."/>
            <person name="Henrissat B."/>
            <person name="Grigoriev I.V."/>
            <person name="Hibbett D.S."/>
            <person name="Martin F."/>
            <person name="Nordberg H.P."/>
            <person name="Cantor M.N."/>
            <person name="Hua S.X."/>
        </authorList>
    </citation>
    <scope>NUCLEOTIDE SEQUENCE [LARGE SCALE GENOMIC DNA]</scope>
    <source>
        <strain evidence="2 3">Foug A</strain>
    </source>
</reference>
<dbReference type="Proteomes" id="UP000053989">
    <property type="component" value="Unassembled WGS sequence"/>
</dbReference>
<evidence type="ECO:0000313" key="2">
    <source>
        <dbReference type="EMBL" id="KIM60799.1"/>
    </source>
</evidence>